<evidence type="ECO:0000313" key="3">
    <source>
        <dbReference type="EMBL" id="CAD9491480.1"/>
    </source>
</evidence>
<dbReference type="Pfam" id="PF00899">
    <property type="entry name" value="ThiF"/>
    <property type="match status" value="1"/>
</dbReference>
<accession>A0A7S2HIA5</accession>
<dbReference type="EMBL" id="HBGV01009265">
    <property type="protein sequence ID" value="CAD9491480.1"/>
    <property type="molecule type" value="Transcribed_RNA"/>
</dbReference>
<evidence type="ECO:0000256" key="1">
    <source>
        <dbReference type="SAM" id="MobiDB-lite"/>
    </source>
</evidence>
<protein>
    <recommendedName>
        <fullName evidence="2">THIF-type NAD/FAD binding fold domain-containing protein</fullName>
    </recommendedName>
</protein>
<proteinExistence type="predicted"/>
<organism evidence="3">
    <name type="scientific">Helicotheca tamesis</name>
    <dbReference type="NCBI Taxonomy" id="374047"/>
    <lineage>
        <taxon>Eukaryota</taxon>
        <taxon>Sar</taxon>
        <taxon>Stramenopiles</taxon>
        <taxon>Ochrophyta</taxon>
        <taxon>Bacillariophyta</taxon>
        <taxon>Mediophyceae</taxon>
        <taxon>Lithodesmiophycidae</taxon>
        <taxon>Lithodesmiales</taxon>
        <taxon>Lithodesmiaceae</taxon>
        <taxon>Helicotheca</taxon>
    </lineage>
</organism>
<dbReference type="GO" id="GO:0008641">
    <property type="term" value="F:ubiquitin-like modifier activating enzyme activity"/>
    <property type="evidence" value="ECO:0007669"/>
    <property type="project" value="InterPro"/>
</dbReference>
<sequence>MAAATALQDIGGPNVNSSATKLTIPMPGHGFTSTPQEEASTKKDIEQLTQLVQQSDVIFLLTDTRESRWLPCVLARSYSKILINAALGFDSWLVMRHGLSSSTSSNTRLGCYFCNDVVAPENSLKDRTIDQQCTVTRPGVANIAASMAVELMVSLLHHEDGVDAPAPPASISGAGTNYNPGVNHGDADGSSSSSSSPLGVMPHQIRGSLTSYTLMTPTVPAFRHCTGCSDAVVDAYKKDGYEFVKRACCSESTYLEDVSGLTGFREEAAAKMEQCLEDDWDFEEEDED</sequence>
<name>A0A7S2HIA5_9STRA</name>
<evidence type="ECO:0000259" key="2">
    <source>
        <dbReference type="Pfam" id="PF00899"/>
    </source>
</evidence>
<dbReference type="InterPro" id="IPR035985">
    <property type="entry name" value="Ubiquitin-activating_enz"/>
</dbReference>
<feature type="region of interest" description="Disordered" evidence="1">
    <location>
        <begin position="166"/>
        <end position="200"/>
    </location>
</feature>
<dbReference type="AlphaFoldDB" id="A0A7S2HIA5"/>
<dbReference type="SUPFAM" id="SSF69572">
    <property type="entry name" value="Activating enzymes of the ubiquitin-like proteins"/>
    <property type="match status" value="1"/>
</dbReference>
<gene>
    <name evidence="3" type="ORF">HTAM1171_LOCUS5723</name>
</gene>
<feature type="domain" description="THIF-type NAD/FAD binding fold" evidence="2">
    <location>
        <begin position="9"/>
        <end position="159"/>
    </location>
</feature>
<reference evidence="3" key="1">
    <citation type="submission" date="2021-01" db="EMBL/GenBank/DDBJ databases">
        <authorList>
            <person name="Corre E."/>
            <person name="Pelletier E."/>
            <person name="Niang G."/>
            <person name="Scheremetjew M."/>
            <person name="Finn R."/>
            <person name="Kale V."/>
            <person name="Holt S."/>
            <person name="Cochrane G."/>
            <person name="Meng A."/>
            <person name="Brown T."/>
            <person name="Cohen L."/>
        </authorList>
    </citation>
    <scope>NUCLEOTIDE SEQUENCE</scope>
    <source>
        <strain evidence="3">CCMP826</strain>
    </source>
</reference>
<dbReference type="InterPro" id="IPR000594">
    <property type="entry name" value="ThiF_NAD_FAD-bd"/>
</dbReference>
<dbReference type="Gene3D" id="3.40.50.720">
    <property type="entry name" value="NAD(P)-binding Rossmann-like Domain"/>
    <property type="match status" value="1"/>
</dbReference>